<dbReference type="GO" id="GO:0019323">
    <property type="term" value="P:pentose catabolic process"/>
    <property type="evidence" value="ECO:0007669"/>
    <property type="project" value="TreeGrafter"/>
</dbReference>
<evidence type="ECO:0000256" key="8">
    <source>
        <dbReference type="HAMAP-Rule" id="MF_01677"/>
    </source>
</evidence>
<dbReference type="Proteomes" id="UP000292781">
    <property type="component" value="Unassembled WGS sequence"/>
</dbReference>
<dbReference type="InterPro" id="IPR017714">
    <property type="entry name" value="MethylthioRu-1-P_deHdtase_MtnB"/>
</dbReference>
<evidence type="ECO:0000313" key="10">
    <source>
        <dbReference type="EMBL" id="TBW41296.1"/>
    </source>
</evidence>
<comment type="similarity">
    <text evidence="8">Belongs to the aldolase class II family. MtnB subfamily.</text>
</comment>
<dbReference type="SUPFAM" id="SSF53639">
    <property type="entry name" value="AraD/HMP-PK domain-like"/>
    <property type="match status" value="1"/>
</dbReference>
<dbReference type="HAMAP" id="MF_01677">
    <property type="entry name" value="Salvage_MtnB"/>
    <property type="match status" value="1"/>
</dbReference>
<gene>
    <name evidence="8 10" type="primary">mtnB</name>
    <name evidence="10" type="ORF">EYW49_00800</name>
</gene>
<dbReference type="AlphaFoldDB" id="A0A4Q9VXR4"/>
<dbReference type="OrthoDB" id="5291399at2"/>
<evidence type="ECO:0000256" key="6">
    <source>
        <dbReference type="ARBA" id="ARBA00023167"/>
    </source>
</evidence>
<keyword evidence="7 8" id="KW-0456">Lyase</keyword>
<feature type="domain" description="Class II aldolase/adducin N-terminal" evidence="9">
    <location>
        <begin position="24"/>
        <end position="214"/>
    </location>
</feature>
<feature type="binding site" evidence="8">
    <location>
        <position position="109"/>
    </location>
    <ligand>
        <name>Zn(2+)</name>
        <dbReference type="ChEBI" id="CHEBI:29105"/>
    </ligand>
</feature>
<keyword evidence="4 8" id="KW-0479">Metal-binding</keyword>
<evidence type="ECO:0000256" key="7">
    <source>
        <dbReference type="ARBA" id="ARBA00023239"/>
    </source>
</evidence>
<dbReference type="InterPro" id="IPR050197">
    <property type="entry name" value="Aldolase_class_II_sugar_metab"/>
</dbReference>
<comment type="catalytic activity">
    <reaction evidence="1">
        <text>L-ribulose 5-phosphate = D-xylulose 5-phosphate</text>
        <dbReference type="Rhea" id="RHEA:22368"/>
        <dbReference type="ChEBI" id="CHEBI:57737"/>
        <dbReference type="ChEBI" id="CHEBI:58226"/>
        <dbReference type="EC" id="5.1.3.4"/>
    </reaction>
</comment>
<evidence type="ECO:0000256" key="5">
    <source>
        <dbReference type="ARBA" id="ARBA00022833"/>
    </source>
</evidence>
<feature type="binding site" evidence="8">
    <location>
        <position position="107"/>
    </location>
    <ligand>
        <name>Zn(2+)</name>
        <dbReference type="ChEBI" id="CHEBI:29105"/>
    </ligand>
</feature>
<dbReference type="PANTHER" id="PTHR22789">
    <property type="entry name" value="FUCULOSE PHOSPHATE ALDOLASE"/>
    <property type="match status" value="1"/>
</dbReference>
<dbReference type="GO" id="GO:0046570">
    <property type="term" value="F:methylthioribulose 1-phosphate dehydratase activity"/>
    <property type="evidence" value="ECO:0007669"/>
    <property type="project" value="UniProtKB-UniRule"/>
</dbReference>
<dbReference type="PANTHER" id="PTHR22789:SF8">
    <property type="entry name" value="L-RIBULOSE-5-PHOSPHATE 4-EPIMERASE SGBE"/>
    <property type="match status" value="1"/>
</dbReference>
<sequence length="221" mass="22713">MNALSSVQPAPPVSDASAVATAVAAVVAAGRSAALRGWVPATSGNFSVRIDAETVALTRSGVDKGRLTPDDVLIQPVDAPPVARASAETPLHLGLYRARPEIGAIFHTHSPAASVIGAGLLAEGAVRISGWELQKALASVRTHEATVEVPIFANDQDTAALAERIAERQAQPVAGVVAAPGYLLAGHGLYAWGATAAEAERHLEALEVLFAQILALKQFAA</sequence>
<comment type="catalytic activity">
    <reaction evidence="8">
        <text>5-(methylsulfanyl)-D-ribulose 1-phosphate = 5-methylsulfanyl-2,3-dioxopentyl phosphate + H2O</text>
        <dbReference type="Rhea" id="RHEA:15549"/>
        <dbReference type="ChEBI" id="CHEBI:15377"/>
        <dbReference type="ChEBI" id="CHEBI:58548"/>
        <dbReference type="ChEBI" id="CHEBI:58828"/>
        <dbReference type="EC" id="4.2.1.109"/>
    </reaction>
</comment>
<evidence type="ECO:0000256" key="3">
    <source>
        <dbReference type="ARBA" id="ARBA00022605"/>
    </source>
</evidence>
<dbReference type="Pfam" id="PF00596">
    <property type="entry name" value="Aldolase_II"/>
    <property type="match status" value="1"/>
</dbReference>
<dbReference type="GO" id="GO:0005829">
    <property type="term" value="C:cytosol"/>
    <property type="evidence" value="ECO:0007669"/>
    <property type="project" value="TreeGrafter"/>
</dbReference>
<dbReference type="GO" id="GO:0008270">
    <property type="term" value="F:zinc ion binding"/>
    <property type="evidence" value="ECO:0007669"/>
    <property type="project" value="UniProtKB-UniRule"/>
</dbReference>
<comment type="pathway">
    <text evidence="8">Amino-acid biosynthesis; L-methionine biosynthesis via salvage pathway; L-methionine from S-methyl-5-thio-alpha-D-ribose 1-phosphate: step 2/6.</text>
</comment>
<protein>
    <recommendedName>
        <fullName evidence="8">Methylthioribulose-1-phosphate dehydratase</fullName>
        <shortName evidence="8">MTRu-1-P dehydratase</shortName>
        <ecNumber evidence="8">4.2.1.109</ecNumber>
    </recommendedName>
</protein>
<dbReference type="GO" id="GO:0016832">
    <property type="term" value="F:aldehyde-lyase activity"/>
    <property type="evidence" value="ECO:0007669"/>
    <property type="project" value="TreeGrafter"/>
</dbReference>
<dbReference type="Gene3D" id="3.40.225.10">
    <property type="entry name" value="Class II aldolase/adducin N-terminal domain"/>
    <property type="match status" value="1"/>
</dbReference>
<dbReference type="InterPro" id="IPR001303">
    <property type="entry name" value="Aldolase_II/adducin_N"/>
</dbReference>
<dbReference type="EC" id="4.2.1.109" evidence="8"/>
<dbReference type="GO" id="GO:0019509">
    <property type="term" value="P:L-methionine salvage from methylthioadenosine"/>
    <property type="evidence" value="ECO:0007669"/>
    <property type="project" value="UniProtKB-UniRule"/>
</dbReference>
<dbReference type="EMBL" id="SJFN01000001">
    <property type="protein sequence ID" value="TBW41296.1"/>
    <property type="molecule type" value="Genomic_DNA"/>
</dbReference>
<keyword evidence="3 8" id="KW-0028">Amino-acid biosynthesis</keyword>
<comment type="cofactor">
    <cofactor evidence="8">
        <name>Zn(2+)</name>
        <dbReference type="ChEBI" id="CHEBI:29105"/>
    </cofactor>
    <text evidence="8">Binds 1 zinc ion per subunit.</text>
</comment>
<accession>A0A4Q9VXR4</accession>
<organism evidence="10 11">
    <name type="scientific">Siculibacillus lacustris</name>
    <dbReference type="NCBI Taxonomy" id="1549641"/>
    <lineage>
        <taxon>Bacteria</taxon>
        <taxon>Pseudomonadati</taxon>
        <taxon>Pseudomonadota</taxon>
        <taxon>Alphaproteobacteria</taxon>
        <taxon>Hyphomicrobiales</taxon>
        <taxon>Ancalomicrobiaceae</taxon>
        <taxon>Siculibacillus</taxon>
    </lineage>
</organism>
<reference evidence="10 11" key="1">
    <citation type="submission" date="2019-02" db="EMBL/GenBank/DDBJ databases">
        <title>Siculibacillus lacustris gen. nov., sp. nov., a new rosette-forming bacterium isolated from a freshwater crater lake (Lake St. Ana, Romania).</title>
        <authorList>
            <person name="Felfoldi T."/>
            <person name="Marton Z."/>
            <person name="Szabo A."/>
            <person name="Mentes A."/>
            <person name="Boka K."/>
            <person name="Marialigeti K."/>
            <person name="Mathe I."/>
            <person name="Koncz M."/>
            <person name="Schumann P."/>
            <person name="Toth E."/>
        </authorList>
    </citation>
    <scope>NUCLEOTIDE SEQUENCE [LARGE SCALE GENOMIC DNA]</scope>
    <source>
        <strain evidence="10 11">SA-279</strain>
    </source>
</reference>
<evidence type="ECO:0000256" key="1">
    <source>
        <dbReference type="ARBA" id="ARBA00001726"/>
    </source>
</evidence>
<keyword evidence="11" id="KW-1185">Reference proteome</keyword>
<dbReference type="UniPathway" id="UPA00904">
    <property type="reaction ID" value="UER00875"/>
</dbReference>
<dbReference type="InterPro" id="IPR036409">
    <property type="entry name" value="Aldolase_II/adducin_N_sf"/>
</dbReference>
<dbReference type="SMART" id="SM01007">
    <property type="entry name" value="Aldolase_II"/>
    <property type="match status" value="1"/>
</dbReference>
<evidence type="ECO:0000313" key="11">
    <source>
        <dbReference type="Proteomes" id="UP000292781"/>
    </source>
</evidence>
<keyword evidence="5 8" id="KW-0862">Zinc</keyword>
<comment type="similarity">
    <text evidence="2">Belongs to the aldolase class II family. AraD/FucA subfamily.</text>
</comment>
<evidence type="ECO:0000256" key="2">
    <source>
        <dbReference type="ARBA" id="ARBA00010037"/>
    </source>
</evidence>
<evidence type="ECO:0000256" key="4">
    <source>
        <dbReference type="ARBA" id="ARBA00022723"/>
    </source>
</evidence>
<comment type="caution">
    <text evidence="10">The sequence shown here is derived from an EMBL/GenBank/DDBJ whole genome shotgun (WGS) entry which is preliminary data.</text>
</comment>
<dbReference type="RefSeq" id="WP_131304925.1">
    <property type="nucleotide sequence ID" value="NZ_SJFN01000001.1"/>
</dbReference>
<keyword evidence="6 8" id="KW-0486">Methionine biosynthesis</keyword>
<name>A0A4Q9VXR4_9HYPH</name>
<evidence type="ECO:0000259" key="9">
    <source>
        <dbReference type="SMART" id="SM01007"/>
    </source>
</evidence>
<dbReference type="NCBIfam" id="TIGR03328">
    <property type="entry name" value="salvage_mtnB"/>
    <property type="match status" value="1"/>
</dbReference>
<dbReference type="GO" id="GO:0008742">
    <property type="term" value="F:L-ribulose-phosphate 4-epimerase activity"/>
    <property type="evidence" value="ECO:0007669"/>
    <property type="project" value="UniProtKB-EC"/>
</dbReference>
<proteinExistence type="inferred from homology"/>
<comment type="function">
    <text evidence="8">Catalyzes the dehydration of methylthioribulose-1-phosphate (MTRu-1-P) into 2,3-diketo-5-methylthiopentyl-1-phosphate (DK-MTP-1-P).</text>
</comment>